<keyword evidence="2" id="KW-1185">Reference proteome</keyword>
<accession>A0A1J1HP98</accession>
<organism evidence="1 2">
    <name type="scientific">Clunio marinus</name>
    <dbReference type="NCBI Taxonomy" id="568069"/>
    <lineage>
        <taxon>Eukaryota</taxon>
        <taxon>Metazoa</taxon>
        <taxon>Ecdysozoa</taxon>
        <taxon>Arthropoda</taxon>
        <taxon>Hexapoda</taxon>
        <taxon>Insecta</taxon>
        <taxon>Pterygota</taxon>
        <taxon>Neoptera</taxon>
        <taxon>Endopterygota</taxon>
        <taxon>Diptera</taxon>
        <taxon>Nematocera</taxon>
        <taxon>Chironomoidea</taxon>
        <taxon>Chironomidae</taxon>
        <taxon>Clunio</taxon>
    </lineage>
</organism>
<evidence type="ECO:0000313" key="1">
    <source>
        <dbReference type="EMBL" id="CRK89220.1"/>
    </source>
</evidence>
<evidence type="ECO:0000313" key="2">
    <source>
        <dbReference type="Proteomes" id="UP000183832"/>
    </source>
</evidence>
<protein>
    <submittedName>
        <fullName evidence="1">CLUMA_CG002979, isoform A</fullName>
    </submittedName>
</protein>
<dbReference type="AlphaFoldDB" id="A0A1J1HP98"/>
<sequence length="95" mass="10576">MNLLKINLISCYSQLQNLSSADETVHILNCTKIPLKFALNKLSETNGISNPSLVADIATNHLINLSLQREDKVTMTSPRLKISQALNCNEVLFHI</sequence>
<dbReference type="Proteomes" id="UP000183832">
    <property type="component" value="Unassembled WGS sequence"/>
</dbReference>
<dbReference type="EMBL" id="CVRI01000011">
    <property type="protein sequence ID" value="CRK89220.1"/>
    <property type="molecule type" value="Genomic_DNA"/>
</dbReference>
<gene>
    <name evidence="1" type="ORF">CLUMA_CG002979</name>
</gene>
<reference evidence="1 2" key="1">
    <citation type="submission" date="2015-04" db="EMBL/GenBank/DDBJ databases">
        <authorList>
            <person name="Syromyatnikov M.Y."/>
            <person name="Popov V.N."/>
        </authorList>
    </citation>
    <scope>NUCLEOTIDE SEQUENCE [LARGE SCALE GENOMIC DNA]</scope>
</reference>
<proteinExistence type="predicted"/>
<name>A0A1J1HP98_9DIPT</name>